<protein>
    <submittedName>
        <fullName evidence="1">Uncharacterized protein</fullName>
    </submittedName>
</protein>
<keyword evidence="2" id="KW-1185">Reference proteome</keyword>
<proteinExistence type="predicted"/>
<organism evidence="1 2">
    <name type="scientific">Hymenobacter guriensis</name>
    <dbReference type="NCBI Taxonomy" id="2793065"/>
    <lineage>
        <taxon>Bacteria</taxon>
        <taxon>Pseudomonadati</taxon>
        <taxon>Bacteroidota</taxon>
        <taxon>Cytophagia</taxon>
        <taxon>Cytophagales</taxon>
        <taxon>Hymenobacteraceae</taxon>
        <taxon>Hymenobacter</taxon>
    </lineage>
</organism>
<accession>A0ABS0L5U9</accession>
<dbReference type="Proteomes" id="UP000601099">
    <property type="component" value="Unassembled WGS sequence"/>
</dbReference>
<evidence type="ECO:0000313" key="1">
    <source>
        <dbReference type="EMBL" id="MBG8555500.1"/>
    </source>
</evidence>
<reference evidence="1 2" key="1">
    <citation type="submission" date="2020-11" db="EMBL/GenBank/DDBJ databases">
        <title>Hymenobacter sp.</title>
        <authorList>
            <person name="Kim M.K."/>
        </authorList>
    </citation>
    <scope>NUCLEOTIDE SEQUENCE [LARGE SCALE GENOMIC DNA]</scope>
    <source>
        <strain evidence="1 2">BT594</strain>
    </source>
</reference>
<dbReference type="RefSeq" id="WP_196956517.1">
    <property type="nucleotide sequence ID" value="NZ_JADWYK010000013.1"/>
</dbReference>
<gene>
    <name evidence="1" type="ORF">I5L79_18280</name>
</gene>
<name>A0ABS0L5U9_9BACT</name>
<comment type="caution">
    <text evidence="1">The sequence shown here is derived from an EMBL/GenBank/DDBJ whole genome shotgun (WGS) entry which is preliminary data.</text>
</comment>
<dbReference type="EMBL" id="JADWYK010000013">
    <property type="protein sequence ID" value="MBG8555500.1"/>
    <property type="molecule type" value="Genomic_DNA"/>
</dbReference>
<evidence type="ECO:0000313" key="2">
    <source>
        <dbReference type="Proteomes" id="UP000601099"/>
    </source>
</evidence>
<sequence>MKAAVKSLFYKVRPYKIPQQYNFHLGYIFHTENVFDQALFSKLLSFCQEYYSITGKRPICTVMAGTSPKVAAGCAEHKCSDEMLAARYHQLASVATLGYHGHFYLNPALYHRFESEIRSNNFITAPLETQFSRDLDWFKKHNLNHNGLYAGGWWFMNSQLIELLMNAGFKFDFSFSKSSFFRNQYSHKLIQENSINTGQSFKIVKGDTTLYEIQNLIGAHTTPFVDDFYRVLSGLLTPSQLEVVGVLNSHDYDLDYKNTLMIIRDAAAQKSVRFFDAEDLLNNSSFNFTKTITL</sequence>